<proteinExistence type="predicted"/>
<feature type="non-terminal residue" evidence="2">
    <location>
        <position position="38"/>
    </location>
</feature>
<keyword evidence="3" id="KW-1185">Reference proteome</keyword>
<comment type="caution">
    <text evidence="2">The sequence shown here is derived from an EMBL/GenBank/DDBJ whole genome shotgun (WGS) entry which is preliminary data.</text>
</comment>
<evidence type="ECO:0000313" key="2">
    <source>
        <dbReference type="EMBL" id="MCI27868.1"/>
    </source>
</evidence>
<reference evidence="2 3" key="1">
    <citation type="journal article" date="2018" name="Front. Plant Sci.">
        <title>Red Clover (Trifolium pratense) and Zigzag Clover (T. medium) - A Picture of Genomic Similarities and Differences.</title>
        <authorList>
            <person name="Dluhosova J."/>
            <person name="Istvanek J."/>
            <person name="Nedelnik J."/>
            <person name="Repkova J."/>
        </authorList>
    </citation>
    <scope>NUCLEOTIDE SEQUENCE [LARGE SCALE GENOMIC DNA]</scope>
    <source>
        <strain evidence="3">cv. 10/8</strain>
        <tissue evidence="2">Leaf</tissue>
    </source>
</reference>
<dbReference type="AlphaFoldDB" id="A0A392QU98"/>
<feature type="region of interest" description="Disordered" evidence="1">
    <location>
        <begin position="1"/>
        <end position="38"/>
    </location>
</feature>
<name>A0A392QU98_9FABA</name>
<evidence type="ECO:0000313" key="3">
    <source>
        <dbReference type="Proteomes" id="UP000265520"/>
    </source>
</evidence>
<accession>A0A392QU98</accession>
<organism evidence="2 3">
    <name type="scientific">Trifolium medium</name>
    <dbReference type="NCBI Taxonomy" id="97028"/>
    <lineage>
        <taxon>Eukaryota</taxon>
        <taxon>Viridiplantae</taxon>
        <taxon>Streptophyta</taxon>
        <taxon>Embryophyta</taxon>
        <taxon>Tracheophyta</taxon>
        <taxon>Spermatophyta</taxon>
        <taxon>Magnoliopsida</taxon>
        <taxon>eudicotyledons</taxon>
        <taxon>Gunneridae</taxon>
        <taxon>Pentapetalae</taxon>
        <taxon>rosids</taxon>
        <taxon>fabids</taxon>
        <taxon>Fabales</taxon>
        <taxon>Fabaceae</taxon>
        <taxon>Papilionoideae</taxon>
        <taxon>50 kb inversion clade</taxon>
        <taxon>NPAAA clade</taxon>
        <taxon>Hologalegina</taxon>
        <taxon>IRL clade</taxon>
        <taxon>Trifolieae</taxon>
        <taxon>Trifolium</taxon>
    </lineage>
</organism>
<sequence>MPGGKRKRNDLPPPYDAGGYIPQQDGAGDVVSGDFEIE</sequence>
<keyword evidence="2" id="KW-0396">Initiation factor</keyword>
<protein>
    <submittedName>
        <fullName evidence="2">Transcription initiation factor IIA large subunit-like</fullName>
    </submittedName>
</protein>
<dbReference type="EMBL" id="LXQA010161908">
    <property type="protein sequence ID" value="MCI27868.1"/>
    <property type="molecule type" value="Genomic_DNA"/>
</dbReference>
<dbReference type="Proteomes" id="UP000265520">
    <property type="component" value="Unassembled WGS sequence"/>
</dbReference>
<evidence type="ECO:0000256" key="1">
    <source>
        <dbReference type="SAM" id="MobiDB-lite"/>
    </source>
</evidence>
<keyword evidence="2" id="KW-0648">Protein biosynthesis</keyword>
<dbReference type="GO" id="GO:0003743">
    <property type="term" value="F:translation initiation factor activity"/>
    <property type="evidence" value="ECO:0007669"/>
    <property type="project" value="UniProtKB-KW"/>
</dbReference>